<dbReference type="Proteomes" id="UP000242254">
    <property type="component" value="Unassembled WGS sequence"/>
</dbReference>
<name>A0A2G4SFZ9_RHIZD</name>
<keyword evidence="1" id="KW-0862">Zinc</keyword>
<evidence type="ECO:0000256" key="1">
    <source>
        <dbReference type="PROSITE-ProRule" id="PRU00325"/>
    </source>
</evidence>
<evidence type="ECO:0000313" key="4">
    <source>
        <dbReference type="Proteomes" id="UP000242254"/>
    </source>
</evidence>
<sequence length="293" mass="34166">MILITRFLRFIKDLGPDQPSCLKKITIDVSAAEHTAITGVFDSVVSIQRCLFHVSRGWMDQIRKKVKLGSVSANNAVHRSMIAALKSLIWEISTQMFAQKLLHFQQEFSVHADFMAHFTQKYLIDDKFMHWSAAYQPQIFTNMGMNNNIENWHNQLKTSYLQRKRNRRLDRLIFILVDDVHTDFMHNTARMAVNIGRTSSETREARKRIIAAEEINELPLEFMVQKVYIDEKACYIVKSLTTEAVYNISTEQGMMTVCNCINFQRNKSVCKHMYLVYRFNKSCMVYSQGRLSP</sequence>
<gene>
    <name evidence="3" type="ORF">RHIMIDRAFT_316571</name>
</gene>
<keyword evidence="4" id="KW-1185">Reference proteome</keyword>
<dbReference type="InterPro" id="IPR007527">
    <property type="entry name" value="Znf_SWIM"/>
</dbReference>
<evidence type="ECO:0000313" key="3">
    <source>
        <dbReference type="EMBL" id="PHZ07693.1"/>
    </source>
</evidence>
<dbReference type="GO" id="GO:0008270">
    <property type="term" value="F:zinc ion binding"/>
    <property type="evidence" value="ECO:0007669"/>
    <property type="project" value="UniProtKB-KW"/>
</dbReference>
<protein>
    <recommendedName>
        <fullName evidence="2">SWIM-type domain-containing protein</fullName>
    </recommendedName>
</protein>
<dbReference type="PROSITE" id="PS50966">
    <property type="entry name" value="ZF_SWIM"/>
    <property type="match status" value="1"/>
</dbReference>
<dbReference type="GeneID" id="35446051"/>
<dbReference type="PANTHER" id="PTHR33977:SF1">
    <property type="entry name" value="ZINC ION BINDING PROTEIN"/>
    <property type="match status" value="1"/>
</dbReference>
<reference evidence="3 4" key="1">
    <citation type="journal article" date="2016" name="Proc. Natl. Acad. Sci. U.S.A.">
        <title>Lipid metabolic changes in an early divergent fungus govern the establishment of a mutualistic symbiosis with endobacteria.</title>
        <authorList>
            <person name="Lastovetsky O.A."/>
            <person name="Gaspar M.L."/>
            <person name="Mondo S.J."/>
            <person name="LaButti K.M."/>
            <person name="Sandor L."/>
            <person name="Grigoriev I.V."/>
            <person name="Henry S.A."/>
            <person name="Pawlowska T.E."/>
        </authorList>
    </citation>
    <scope>NUCLEOTIDE SEQUENCE [LARGE SCALE GENOMIC DNA]</scope>
    <source>
        <strain evidence="3 4">ATCC 52813</strain>
    </source>
</reference>
<dbReference type="RefSeq" id="XP_023461401.1">
    <property type="nucleotide sequence ID" value="XM_023615062.1"/>
</dbReference>
<dbReference type="PANTHER" id="PTHR33977">
    <property type="entry name" value="ZINC ION BINDING PROTEIN"/>
    <property type="match status" value="1"/>
</dbReference>
<proteinExistence type="predicted"/>
<organism evidence="3 4">
    <name type="scientific">Rhizopus microsporus ATCC 52813</name>
    <dbReference type="NCBI Taxonomy" id="1340429"/>
    <lineage>
        <taxon>Eukaryota</taxon>
        <taxon>Fungi</taxon>
        <taxon>Fungi incertae sedis</taxon>
        <taxon>Mucoromycota</taxon>
        <taxon>Mucoromycotina</taxon>
        <taxon>Mucoromycetes</taxon>
        <taxon>Mucorales</taxon>
        <taxon>Mucorineae</taxon>
        <taxon>Rhizopodaceae</taxon>
        <taxon>Rhizopus</taxon>
    </lineage>
</organism>
<evidence type="ECO:0000259" key="2">
    <source>
        <dbReference type="PROSITE" id="PS50966"/>
    </source>
</evidence>
<keyword evidence="1" id="KW-0479">Metal-binding</keyword>
<feature type="domain" description="SWIM-type" evidence="2">
    <location>
        <begin position="246"/>
        <end position="281"/>
    </location>
</feature>
<dbReference type="AlphaFoldDB" id="A0A2G4SFZ9"/>
<dbReference type="EMBL" id="KZ303872">
    <property type="protein sequence ID" value="PHZ07693.1"/>
    <property type="molecule type" value="Genomic_DNA"/>
</dbReference>
<keyword evidence="1" id="KW-0863">Zinc-finger</keyword>
<accession>A0A2G4SFZ9</accession>
<dbReference type="STRING" id="1340429.A0A2G4SFZ9"/>